<keyword evidence="2 4" id="KW-0560">Oxidoreductase</keyword>
<evidence type="ECO:0000256" key="1">
    <source>
        <dbReference type="ARBA" id="ARBA00009986"/>
    </source>
</evidence>
<dbReference type="AlphaFoldDB" id="A0A173LWY9"/>
<evidence type="ECO:0000259" key="8">
    <source>
        <dbReference type="Pfam" id="PF00171"/>
    </source>
</evidence>
<dbReference type="GO" id="GO:0005737">
    <property type="term" value="C:cytoplasm"/>
    <property type="evidence" value="ECO:0007669"/>
    <property type="project" value="TreeGrafter"/>
</dbReference>
<reference evidence="9 10" key="1">
    <citation type="journal article" date="2016" name="Genome Announc.">
        <title>Complete Genome Sequence of Aurantimicrobium minutum Type Strain KNCT, a Planktonic Ultramicrobacterium Isolated from River Water.</title>
        <authorList>
            <person name="Nakai R."/>
            <person name="Fujisawa T."/>
            <person name="Nakamura Y."/>
            <person name="Nishide H."/>
            <person name="Uchiyama I."/>
            <person name="Baba T."/>
            <person name="Toyoda A."/>
            <person name="Fujiyama A."/>
            <person name="Naganuma T."/>
            <person name="Niki H."/>
        </authorList>
    </citation>
    <scope>NUCLEOTIDE SEQUENCE [LARGE SCALE GENOMIC DNA]</scope>
    <source>
        <strain evidence="9 10">KNC</strain>
    </source>
</reference>
<evidence type="ECO:0000313" key="9">
    <source>
        <dbReference type="EMBL" id="BAU99372.1"/>
    </source>
</evidence>
<gene>
    <name evidence="9" type="ORF">AUMI_18300</name>
</gene>
<dbReference type="PANTHER" id="PTHR43570">
    <property type="entry name" value="ALDEHYDE DEHYDROGENASE"/>
    <property type="match status" value="1"/>
</dbReference>
<evidence type="ECO:0000313" key="10">
    <source>
        <dbReference type="Proteomes" id="UP000243847"/>
    </source>
</evidence>
<protein>
    <recommendedName>
        <fullName evidence="4">Aldehyde dehydrogenase</fullName>
    </recommendedName>
</protein>
<accession>A0A173LWY9</accession>
<dbReference type="InterPro" id="IPR016163">
    <property type="entry name" value="Ald_DH_C"/>
</dbReference>
<dbReference type="CDD" id="cd07087">
    <property type="entry name" value="ALDH_F3-13-14_CALDH-like"/>
    <property type="match status" value="1"/>
</dbReference>
<dbReference type="GO" id="GO:0004029">
    <property type="term" value="F:aldehyde dehydrogenase (NAD+) activity"/>
    <property type="evidence" value="ECO:0007669"/>
    <property type="project" value="TreeGrafter"/>
</dbReference>
<proteinExistence type="inferred from homology"/>
<dbReference type="SUPFAM" id="SSF53720">
    <property type="entry name" value="ALDH-like"/>
    <property type="match status" value="1"/>
</dbReference>
<dbReference type="InterPro" id="IPR012394">
    <property type="entry name" value="Aldehyde_DH_NAD(P)"/>
</dbReference>
<dbReference type="PROSITE" id="PS00687">
    <property type="entry name" value="ALDEHYDE_DEHYDR_GLU"/>
    <property type="match status" value="1"/>
</dbReference>
<name>A0A173LWY9_9MICO</name>
<sequence length="470" mass="50945">MYFMSTLKKASDATKLVSQLRESFDSGLTKKRQWRINQLTALRQLITDNESVLEAALATDLGKSATEAQLTEIGIILGDIDYALKNLSSWLKPQKVSIPLAMMPGKAFVVSEPLGVVLIIAPWNYPLQLLLAPLIGAIAAGNAAVLKPSEMAAATSAALAKLIPVYLDTRAVAIVEGAAKETGWLLEQRYDHIFYTGNGRVGQIVLEAAAKHLTPVTLELGGKSPIYVDETVDLEAAAQRIAWAKYLNAGQTCVAPDYVLATSAVQHELEAHLVAAIASLYVPVPKDSPDYGRIINQGHFERLTGLLQDGRVVADGAPDMKQKFIPPTVLAEVSRDAPVMQDEIFGPILPMITVQDLDDAIDFINSKPKPLALYVFSENTLVRRAFTERTSSGSLAFNVAVVQLSVPELPFGGVGASGMGAYRGKRSFDTFSHEKAVFAKSFKPETLALIFPPYTESKKKIIRGLLRKLS</sequence>
<evidence type="ECO:0000256" key="3">
    <source>
        <dbReference type="ARBA" id="ARBA00023027"/>
    </source>
</evidence>
<dbReference type="KEGG" id="amin:AUMI_18300"/>
<dbReference type="InterPro" id="IPR029510">
    <property type="entry name" value="Ald_DH_CS_GLU"/>
</dbReference>
<dbReference type="FunFam" id="3.40.605.10:FF:000004">
    <property type="entry name" value="Aldehyde dehydrogenase"/>
    <property type="match status" value="1"/>
</dbReference>
<dbReference type="InterPro" id="IPR015590">
    <property type="entry name" value="Aldehyde_DH_dom"/>
</dbReference>
<feature type="active site" evidence="5 6">
    <location>
        <position position="219"/>
    </location>
</feature>
<dbReference type="FunFam" id="3.40.309.10:FF:000003">
    <property type="entry name" value="Aldehyde dehydrogenase"/>
    <property type="match status" value="1"/>
</dbReference>
<dbReference type="InterPro" id="IPR016160">
    <property type="entry name" value="Ald_DH_CS_CYS"/>
</dbReference>
<evidence type="ECO:0000256" key="6">
    <source>
        <dbReference type="PROSITE-ProRule" id="PRU10007"/>
    </source>
</evidence>
<organism evidence="9 10">
    <name type="scientific">Aurantimicrobium minutum</name>
    <dbReference type="NCBI Taxonomy" id="708131"/>
    <lineage>
        <taxon>Bacteria</taxon>
        <taxon>Bacillati</taxon>
        <taxon>Actinomycetota</taxon>
        <taxon>Actinomycetes</taxon>
        <taxon>Micrococcales</taxon>
        <taxon>Microbacteriaceae</taxon>
        <taxon>Aurantimicrobium</taxon>
    </lineage>
</organism>
<comment type="similarity">
    <text evidence="1 4 7">Belongs to the aldehyde dehydrogenase family.</text>
</comment>
<dbReference type="EMBL" id="AP017457">
    <property type="protein sequence ID" value="BAU99372.1"/>
    <property type="molecule type" value="Genomic_DNA"/>
</dbReference>
<evidence type="ECO:0000256" key="2">
    <source>
        <dbReference type="ARBA" id="ARBA00023002"/>
    </source>
</evidence>
<keyword evidence="3" id="KW-0520">NAD</keyword>
<dbReference type="InterPro" id="IPR016162">
    <property type="entry name" value="Ald_DH_N"/>
</dbReference>
<feature type="domain" description="Aldehyde dehydrogenase" evidence="8">
    <location>
        <begin position="9"/>
        <end position="437"/>
    </location>
</feature>
<dbReference type="PIRSF" id="PIRSF036492">
    <property type="entry name" value="ALDH"/>
    <property type="match status" value="1"/>
</dbReference>
<feature type="active site" evidence="5">
    <location>
        <position position="253"/>
    </location>
</feature>
<evidence type="ECO:0000256" key="7">
    <source>
        <dbReference type="RuleBase" id="RU003345"/>
    </source>
</evidence>
<dbReference type="InterPro" id="IPR016161">
    <property type="entry name" value="Ald_DH/histidinol_DH"/>
</dbReference>
<dbReference type="GO" id="GO:0006081">
    <property type="term" value="P:aldehyde metabolic process"/>
    <property type="evidence" value="ECO:0007669"/>
    <property type="project" value="InterPro"/>
</dbReference>
<dbReference type="Gene3D" id="3.40.309.10">
    <property type="entry name" value="Aldehyde Dehydrogenase, Chain A, domain 2"/>
    <property type="match status" value="1"/>
</dbReference>
<dbReference type="Proteomes" id="UP000243847">
    <property type="component" value="Chromosome sequence1"/>
</dbReference>
<evidence type="ECO:0000256" key="4">
    <source>
        <dbReference type="PIRNR" id="PIRNR036492"/>
    </source>
</evidence>
<dbReference type="Gene3D" id="3.40.605.10">
    <property type="entry name" value="Aldehyde Dehydrogenase, Chain A, domain 1"/>
    <property type="match status" value="1"/>
</dbReference>
<dbReference type="PANTHER" id="PTHR43570:SF16">
    <property type="entry name" value="ALDEHYDE DEHYDROGENASE TYPE III, ISOFORM Q"/>
    <property type="match status" value="1"/>
</dbReference>
<evidence type="ECO:0000256" key="5">
    <source>
        <dbReference type="PIRSR" id="PIRSR036492-1"/>
    </source>
</evidence>
<dbReference type="PROSITE" id="PS00070">
    <property type="entry name" value="ALDEHYDE_DEHYDR_CYS"/>
    <property type="match status" value="1"/>
</dbReference>
<dbReference type="Pfam" id="PF00171">
    <property type="entry name" value="Aldedh"/>
    <property type="match status" value="1"/>
</dbReference>